<dbReference type="AlphaFoldDB" id="A0A2X0KBJ7"/>
<organism evidence="2 3">
    <name type="scientific">Microbotryum saponariae</name>
    <dbReference type="NCBI Taxonomy" id="289078"/>
    <lineage>
        <taxon>Eukaryota</taxon>
        <taxon>Fungi</taxon>
        <taxon>Dikarya</taxon>
        <taxon>Basidiomycota</taxon>
        <taxon>Pucciniomycotina</taxon>
        <taxon>Microbotryomycetes</taxon>
        <taxon>Microbotryales</taxon>
        <taxon>Microbotryaceae</taxon>
        <taxon>Microbotryum</taxon>
    </lineage>
</organism>
<reference evidence="3" key="1">
    <citation type="submission" date="2016-10" db="EMBL/GenBank/DDBJ databases">
        <authorList>
            <person name="Jeantristanb JTB J.-T."/>
            <person name="Ricardo R."/>
        </authorList>
    </citation>
    <scope>NUCLEOTIDE SEQUENCE [LARGE SCALE GENOMIC DNA]</scope>
</reference>
<accession>A0A2X0KBJ7</accession>
<dbReference type="Proteomes" id="UP000249723">
    <property type="component" value="Unassembled WGS sequence"/>
</dbReference>
<keyword evidence="3" id="KW-1185">Reference proteome</keyword>
<feature type="region of interest" description="Disordered" evidence="1">
    <location>
        <begin position="220"/>
        <end position="256"/>
    </location>
</feature>
<evidence type="ECO:0000313" key="2">
    <source>
        <dbReference type="EMBL" id="SDA00309.1"/>
    </source>
</evidence>
<dbReference type="PANTHER" id="PTHR41390">
    <property type="entry name" value="CHROMOSOME 7, WHOLE GENOME SHOTGUN SEQUENCE"/>
    <property type="match status" value="1"/>
</dbReference>
<dbReference type="OrthoDB" id="3366659at2759"/>
<name>A0A2X0KBJ7_9BASI</name>
<dbReference type="EMBL" id="FMWP01000107">
    <property type="protein sequence ID" value="SDA00309.1"/>
    <property type="molecule type" value="Genomic_DNA"/>
</dbReference>
<dbReference type="STRING" id="289078.A0A2X0KBJ7"/>
<proteinExistence type="predicted"/>
<protein>
    <submittedName>
        <fullName evidence="2">BZ3500_MvSof-1268-A1-R1_Chr9g10567 protein</fullName>
    </submittedName>
</protein>
<dbReference type="PANTHER" id="PTHR41390:SF1">
    <property type="entry name" value="NADH-UBIQUINONE OXIDOREDUCTASE 213 KDA SUBUNIT"/>
    <property type="match status" value="1"/>
</dbReference>
<evidence type="ECO:0000256" key="1">
    <source>
        <dbReference type="SAM" id="MobiDB-lite"/>
    </source>
</evidence>
<feature type="compositionally biased region" description="Low complexity" evidence="1">
    <location>
        <begin position="224"/>
        <end position="247"/>
    </location>
</feature>
<sequence length="348" mass="38929">MEYTITTAPWNVIKGTTTFGQSLSEWPPLTLTFRKLMQHRDRPTALLGGVTGSTIGVVRNLPALPAAFTTAINTGMFSFSFFSQFRERIRDPITRATVSFGHPLLAPTALREYAIIPILTVNQLHPDPLDPDASASWNPHFYNLLPTSLAGFTAGSFFSYVMRATSRASVRAGVTLSLGCTTLQSVFNEVELLRIRAVLRSELRERARLVDEEMASVLSERRSTPALTTSPAVPATPATPSSTTTASVHQTSPDRNDYYAQYPNSSTARDPKTETFAARSDRLFSSAWTSFQTTLARWSPVKKLDQEEYERLLMVKLQQLPPDTGRDDDVRRERQLLEEKIARARERR</sequence>
<evidence type="ECO:0000313" key="3">
    <source>
        <dbReference type="Proteomes" id="UP000249723"/>
    </source>
</evidence>
<gene>
    <name evidence="2" type="ORF">BZ3500_MVSOF-1268-A1-R1_CHR9G10567</name>
</gene>